<dbReference type="GO" id="GO:0006355">
    <property type="term" value="P:regulation of DNA-templated transcription"/>
    <property type="evidence" value="ECO:0007669"/>
    <property type="project" value="InterPro"/>
</dbReference>
<dbReference type="SUPFAM" id="SSF46894">
    <property type="entry name" value="C-terminal effector domain of the bipartite response regulators"/>
    <property type="match status" value="1"/>
</dbReference>
<dbReference type="PANTHER" id="PTHR43214">
    <property type="entry name" value="TWO-COMPONENT RESPONSE REGULATOR"/>
    <property type="match status" value="1"/>
</dbReference>
<dbReference type="Gene3D" id="3.40.50.2300">
    <property type="match status" value="1"/>
</dbReference>
<protein>
    <submittedName>
        <fullName evidence="7">Nitrate/nitrite response regulator protein</fullName>
    </submittedName>
</protein>
<dbReference type="SUPFAM" id="SSF52172">
    <property type="entry name" value="CheY-like"/>
    <property type="match status" value="1"/>
</dbReference>
<dbReference type="PRINTS" id="PR00038">
    <property type="entry name" value="HTHLUXR"/>
</dbReference>
<gene>
    <name evidence="7" type="ordered locus">Y11_00341</name>
</gene>
<feature type="domain" description="Response regulatory" evidence="6">
    <location>
        <begin position="33"/>
        <end position="149"/>
    </location>
</feature>
<dbReference type="InterPro" id="IPR011006">
    <property type="entry name" value="CheY-like_superfamily"/>
</dbReference>
<dbReference type="PROSITE" id="PS50043">
    <property type="entry name" value="HTH_LUXR_2"/>
    <property type="match status" value="1"/>
</dbReference>
<evidence type="ECO:0000259" key="6">
    <source>
        <dbReference type="PROSITE" id="PS50110"/>
    </source>
</evidence>
<dbReference type="InterPro" id="IPR039420">
    <property type="entry name" value="WalR-like"/>
</dbReference>
<dbReference type="AlphaFoldDB" id="A0A0H3NXD3"/>
<dbReference type="PANTHER" id="PTHR43214:SF41">
    <property type="entry name" value="NITRATE_NITRITE RESPONSE REGULATOR PROTEIN NARP"/>
    <property type="match status" value="1"/>
</dbReference>
<dbReference type="PROSITE" id="PS00622">
    <property type="entry name" value="HTH_LUXR_1"/>
    <property type="match status" value="1"/>
</dbReference>
<name>A0A0H3NXD3_YERE1</name>
<sequence length="236" mass="26353">MAKLMPPNNPRSTARHLMLSVTGTLLIMTKSHTIMIVDDHPLMRRGIKQLLELDSNFDVVAEANCGSDAIIEAAKCQPDVILLDLNMKGMSGLDTLKALRNEGIDARIIVLTVSDARSDVYAMIDAGADGYLLKDSEPEILLENIRLASKGENVFSDAVTQYLSSRDEQVNPFSELTERELDVLQEVARGMSNKQVAFELHISEETVKVHIRNLLRKLNVRSRVAATIMYLENKQY</sequence>
<dbReference type="CDD" id="cd06170">
    <property type="entry name" value="LuxR_C_like"/>
    <property type="match status" value="1"/>
</dbReference>
<feature type="domain" description="HTH luxR-type" evidence="5">
    <location>
        <begin position="169"/>
        <end position="234"/>
    </location>
</feature>
<dbReference type="Pfam" id="PF00072">
    <property type="entry name" value="Response_reg"/>
    <property type="match status" value="1"/>
</dbReference>
<dbReference type="HOGENOM" id="CLU_000445_90_10_6"/>
<dbReference type="PATRIC" id="fig|930944.6.peg.33"/>
<dbReference type="Proteomes" id="UP000008084">
    <property type="component" value="Chromosome"/>
</dbReference>
<dbReference type="SMART" id="SM00448">
    <property type="entry name" value="REC"/>
    <property type="match status" value="1"/>
</dbReference>
<dbReference type="InterPro" id="IPR001789">
    <property type="entry name" value="Sig_transdc_resp-reg_receiver"/>
</dbReference>
<dbReference type="GO" id="GO:0000160">
    <property type="term" value="P:phosphorelay signal transduction system"/>
    <property type="evidence" value="ECO:0007669"/>
    <property type="project" value="InterPro"/>
</dbReference>
<evidence type="ECO:0000259" key="5">
    <source>
        <dbReference type="PROSITE" id="PS50043"/>
    </source>
</evidence>
<keyword evidence="4" id="KW-0597">Phosphoprotein</keyword>
<evidence type="ECO:0000256" key="2">
    <source>
        <dbReference type="ARBA" id="ARBA00023125"/>
    </source>
</evidence>
<proteinExistence type="predicted"/>
<evidence type="ECO:0000256" key="3">
    <source>
        <dbReference type="ARBA" id="ARBA00023163"/>
    </source>
</evidence>
<evidence type="ECO:0000313" key="8">
    <source>
        <dbReference type="Proteomes" id="UP000008084"/>
    </source>
</evidence>
<evidence type="ECO:0000256" key="1">
    <source>
        <dbReference type="ARBA" id="ARBA00023015"/>
    </source>
</evidence>
<feature type="modified residue" description="4-aspartylphosphate" evidence="4">
    <location>
        <position position="84"/>
    </location>
</feature>
<dbReference type="KEGG" id="yey:Y11_00341"/>
<dbReference type="GO" id="GO:0003677">
    <property type="term" value="F:DNA binding"/>
    <property type="evidence" value="ECO:0007669"/>
    <property type="project" value="UniProtKB-KW"/>
</dbReference>
<accession>A0A0H3NXD3</accession>
<dbReference type="InterPro" id="IPR000792">
    <property type="entry name" value="Tscrpt_reg_LuxR_C"/>
</dbReference>
<dbReference type="InterPro" id="IPR016032">
    <property type="entry name" value="Sig_transdc_resp-reg_C-effctor"/>
</dbReference>
<dbReference type="Pfam" id="PF00196">
    <property type="entry name" value="GerE"/>
    <property type="match status" value="1"/>
</dbReference>
<keyword evidence="1" id="KW-0805">Transcription regulation</keyword>
<dbReference type="PROSITE" id="PS50110">
    <property type="entry name" value="RESPONSE_REGULATORY"/>
    <property type="match status" value="1"/>
</dbReference>
<keyword evidence="3" id="KW-0804">Transcription</keyword>
<evidence type="ECO:0000256" key="4">
    <source>
        <dbReference type="PROSITE-ProRule" id="PRU00169"/>
    </source>
</evidence>
<dbReference type="EMBL" id="FR729477">
    <property type="protein sequence ID" value="CBY28147.1"/>
    <property type="molecule type" value="Genomic_DNA"/>
</dbReference>
<dbReference type="SMART" id="SM00421">
    <property type="entry name" value="HTH_LUXR"/>
    <property type="match status" value="1"/>
</dbReference>
<reference evidence="7 8" key="1">
    <citation type="journal article" date="2011" name="J. Bacteriol.">
        <title>Complete genome sequence of Yersinia enterocolitica subsp. palearctica serogroup O:3.</title>
        <authorList>
            <person name="Batzilla J."/>
            <person name="Hoper D."/>
            <person name="Antonenka U."/>
            <person name="Heesemann J."/>
            <person name="Rakin A."/>
        </authorList>
    </citation>
    <scope>NUCLEOTIDE SEQUENCE [LARGE SCALE GENOMIC DNA]</scope>
    <source>
        <strain evidence="8">DSM 13030 / CIP 106945 / Y11</strain>
    </source>
</reference>
<keyword evidence="2" id="KW-0238">DNA-binding</keyword>
<evidence type="ECO:0000313" key="7">
    <source>
        <dbReference type="EMBL" id="CBY28147.1"/>
    </source>
</evidence>
<organism evidence="7 8">
    <name type="scientific">Yersinia enterocolitica subsp. palearctica serotype O:3 (strain DSM 13030 / CIP 106945 / Y11)</name>
    <dbReference type="NCBI Taxonomy" id="930944"/>
    <lineage>
        <taxon>Bacteria</taxon>
        <taxon>Pseudomonadati</taxon>
        <taxon>Pseudomonadota</taxon>
        <taxon>Gammaproteobacteria</taxon>
        <taxon>Enterobacterales</taxon>
        <taxon>Yersiniaceae</taxon>
        <taxon>Yersinia</taxon>
    </lineage>
</organism>